<evidence type="ECO:0000256" key="1">
    <source>
        <dbReference type="SAM" id="Phobius"/>
    </source>
</evidence>
<reference evidence="2 3" key="1">
    <citation type="submission" date="2020-04" db="EMBL/GenBank/DDBJ databases">
        <title>MicrobeNet Type strains.</title>
        <authorList>
            <person name="Nicholson A.C."/>
        </authorList>
    </citation>
    <scope>NUCLEOTIDE SEQUENCE [LARGE SCALE GENOMIC DNA]</scope>
    <source>
        <strain evidence="2 3">JCM 3332</strain>
    </source>
</reference>
<dbReference type="InterPro" id="IPR033458">
    <property type="entry name" value="DUF5134"/>
</dbReference>
<evidence type="ECO:0000313" key="2">
    <source>
        <dbReference type="EMBL" id="NKY59724.1"/>
    </source>
</evidence>
<keyword evidence="1" id="KW-0812">Transmembrane</keyword>
<organism evidence="2 3">
    <name type="scientific">Nocardia flavorosea</name>
    <dbReference type="NCBI Taxonomy" id="53429"/>
    <lineage>
        <taxon>Bacteria</taxon>
        <taxon>Bacillati</taxon>
        <taxon>Actinomycetota</taxon>
        <taxon>Actinomycetes</taxon>
        <taxon>Mycobacteriales</taxon>
        <taxon>Nocardiaceae</taxon>
        <taxon>Nocardia</taxon>
    </lineage>
</organism>
<feature type="transmembrane region" description="Helical" evidence="1">
    <location>
        <begin position="114"/>
        <end position="131"/>
    </location>
</feature>
<keyword evidence="1" id="KW-1133">Transmembrane helix</keyword>
<name>A0A846YQC3_9NOCA</name>
<dbReference type="RefSeq" id="WP_168433947.1">
    <property type="nucleotide sequence ID" value="NZ_JAAXOT010000017.1"/>
</dbReference>
<protein>
    <submittedName>
        <fullName evidence="2">DUF5134 domain-containing protein</fullName>
    </submittedName>
</protein>
<sequence>MVEFGLDQTAVRVCAALAFAAAAAVVLVRVMPRPARAGRPAPAGAGCGSTDGDHESDAAHLLMCAVMSVMVLFPAQVHAHALHGVLLAMTLVFGLLSAARIVRDRAAGAGRAGALGYHLAAAGVMLATMSGHSAAGHGGGPGVVPVTVLALLFLGDAVAVAVTALRGGRVWWAAHPASPGRGFPLGVLPHVIMDLGMAYMLAASATG</sequence>
<evidence type="ECO:0000313" key="3">
    <source>
        <dbReference type="Proteomes" id="UP000570678"/>
    </source>
</evidence>
<feature type="transmembrane region" description="Helical" evidence="1">
    <location>
        <begin position="12"/>
        <end position="30"/>
    </location>
</feature>
<dbReference type="AlphaFoldDB" id="A0A846YQC3"/>
<proteinExistence type="predicted"/>
<accession>A0A846YQC3</accession>
<dbReference type="EMBL" id="JAAXOT010000017">
    <property type="protein sequence ID" value="NKY59724.1"/>
    <property type="molecule type" value="Genomic_DNA"/>
</dbReference>
<keyword evidence="3" id="KW-1185">Reference proteome</keyword>
<feature type="transmembrane region" description="Helical" evidence="1">
    <location>
        <begin position="143"/>
        <end position="165"/>
    </location>
</feature>
<feature type="transmembrane region" description="Helical" evidence="1">
    <location>
        <begin position="81"/>
        <end position="102"/>
    </location>
</feature>
<comment type="caution">
    <text evidence="2">The sequence shown here is derived from an EMBL/GenBank/DDBJ whole genome shotgun (WGS) entry which is preliminary data.</text>
</comment>
<gene>
    <name evidence="2" type="ORF">HGA15_26955</name>
</gene>
<dbReference type="Pfam" id="PF17197">
    <property type="entry name" value="DUF5134"/>
    <property type="match status" value="1"/>
</dbReference>
<dbReference type="Proteomes" id="UP000570678">
    <property type="component" value="Unassembled WGS sequence"/>
</dbReference>
<keyword evidence="1" id="KW-0472">Membrane</keyword>